<feature type="region of interest" description="Disordered" evidence="3">
    <location>
        <begin position="113"/>
        <end position="132"/>
    </location>
</feature>
<feature type="region of interest" description="Disordered" evidence="3">
    <location>
        <begin position="205"/>
        <end position="246"/>
    </location>
</feature>
<dbReference type="Pfam" id="PF17035">
    <property type="entry name" value="BET"/>
    <property type="match status" value="1"/>
</dbReference>
<dbReference type="PROSITE" id="PS51525">
    <property type="entry name" value="NET"/>
    <property type="match status" value="1"/>
</dbReference>
<reference evidence="5 6" key="1">
    <citation type="submission" date="2024-02" db="EMBL/GenBank/DDBJ databases">
        <title>de novo genome assembly of Solanum bulbocastanum strain 11H21.</title>
        <authorList>
            <person name="Hosaka A.J."/>
        </authorList>
    </citation>
    <scope>NUCLEOTIDE SEQUENCE [LARGE SCALE GENOMIC DNA]</scope>
    <source>
        <tissue evidence="5">Young leaves</tissue>
    </source>
</reference>
<dbReference type="PANTHER" id="PTHR45926">
    <property type="entry name" value="OSJNBA0053K19.4 PROTEIN"/>
    <property type="match status" value="1"/>
</dbReference>
<dbReference type="AlphaFoldDB" id="A0AAN8SWK2"/>
<organism evidence="5 6">
    <name type="scientific">Solanum bulbocastanum</name>
    <name type="common">Wild potato</name>
    <dbReference type="NCBI Taxonomy" id="147425"/>
    <lineage>
        <taxon>Eukaryota</taxon>
        <taxon>Viridiplantae</taxon>
        <taxon>Streptophyta</taxon>
        <taxon>Embryophyta</taxon>
        <taxon>Tracheophyta</taxon>
        <taxon>Spermatophyta</taxon>
        <taxon>Magnoliopsida</taxon>
        <taxon>eudicotyledons</taxon>
        <taxon>Gunneridae</taxon>
        <taxon>Pentapetalae</taxon>
        <taxon>asterids</taxon>
        <taxon>lamiids</taxon>
        <taxon>Solanales</taxon>
        <taxon>Solanaceae</taxon>
        <taxon>Solanoideae</taxon>
        <taxon>Solaneae</taxon>
        <taxon>Solanum</taxon>
    </lineage>
</organism>
<feature type="compositionally biased region" description="Low complexity" evidence="3">
    <location>
        <begin position="227"/>
        <end position="246"/>
    </location>
</feature>
<gene>
    <name evidence="5" type="ORF">RDI58_023827</name>
</gene>
<proteinExistence type="predicted"/>
<dbReference type="Proteomes" id="UP001371456">
    <property type="component" value="Unassembled WGS sequence"/>
</dbReference>
<comment type="caution">
    <text evidence="5">The sequence shown here is derived from an EMBL/GenBank/DDBJ whole genome shotgun (WGS) entry which is preliminary data.</text>
</comment>
<evidence type="ECO:0000256" key="1">
    <source>
        <dbReference type="ARBA" id="ARBA00023015"/>
    </source>
</evidence>
<dbReference type="InterPro" id="IPR038336">
    <property type="entry name" value="NET_sf"/>
</dbReference>
<accession>A0AAN8SWK2</accession>
<dbReference type="EMBL" id="JBANQN010000010">
    <property type="protein sequence ID" value="KAK6777110.1"/>
    <property type="molecule type" value="Genomic_DNA"/>
</dbReference>
<name>A0AAN8SWK2_SOLBU</name>
<dbReference type="InterPro" id="IPR027353">
    <property type="entry name" value="NET_dom"/>
</dbReference>
<keyword evidence="6" id="KW-1185">Reference proteome</keyword>
<feature type="domain" description="NET" evidence="4">
    <location>
        <begin position="119"/>
        <end position="200"/>
    </location>
</feature>
<sequence length="246" mass="27628">MINRPPSPNYHPVVCGIIESEKRIPKANKCYNPPVCGIVEREKRIPKVNQYYNSSDYLLGKDKLPSEIYKKSQKNKNETKNKGFALNRNRNACHPIPFVDEYHALRQGRILERGRSTTEAAEPSSKRDMTTEEIGKLNRGLENLPEEELDAVAEIIKKKGIPYKQNNGELELDIDNIDAETMWELNMFVTNYNKSKSKATIAAALKEGTSGEMRTSSHVEGRREVDNSSNSDSGSSSTDSDSDTSS</sequence>
<evidence type="ECO:0000256" key="3">
    <source>
        <dbReference type="SAM" id="MobiDB-lite"/>
    </source>
</evidence>
<evidence type="ECO:0000259" key="4">
    <source>
        <dbReference type="PROSITE" id="PS51525"/>
    </source>
</evidence>
<feature type="compositionally biased region" description="Basic and acidic residues" evidence="3">
    <location>
        <begin position="215"/>
        <end position="226"/>
    </location>
</feature>
<keyword evidence="1" id="KW-0805">Transcription regulation</keyword>
<protein>
    <recommendedName>
        <fullName evidence="4">NET domain-containing protein</fullName>
    </recommendedName>
</protein>
<keyword evidence="2" id="KW-0804">Transcription</keyword>
<evidence type="ECO:0000256" key="2">
    <source>
        <dbReference type="ARBA" id="ARBA00023163"/>
    </source>
</evidence>
<evidence type="ECO:0000313" key="6">
    <source>
        <dbReference type="Proteomes" id="UP001371456"/>
    </source>
</evidence>
<evidence type="ECO:0000313" key="5">
    <source>
        <dbReference type="EMBL" id="KAK6777110.1"/>
    </source>
</evidence>
<dbReference type="Gene3D" id="1.20.1270.220">
    <property type="match status" value="1"/>
</dbReference>